<organism evidence="2 3">
    <name type="scientific">Bradyrhizobium japonicum</name>
    <dbReference type="NCBI Taxonomy" id="375"/>
    <lineage>
        <taxon>Bacteria</taxon>
        <taxon>Pseudomonadati</taxon>
        <taxon>Pseudomonadota</taxon>
        <taxon>Alphaproteobacteria</taxon>
        <taxon>Hyphomicrobiales</taxon>
        <taxon>Nitrobacteraceae</taxon>
        <taxon>Bradyrhizobium</taxon>
    </lineage>
</organism>
<sequence length="76" mass="8177">MRQSALANSHDNRGTAATQLAEAGATAPEIAEALSWSVDKAQKVMIDLYLARRGVLAANAIAKLEQFRDRKTAPPE</sequence>
<accession>A0ABV2RPS0</accession>
<comment type="caution">
    <text evidence="2">The sequence shown here is derived from an EMBL/GenBank/DDBJ whole genome shotgun (WGS) entry which is preliminary data.</text>
</comment>
<evidence type="ECO:0000256" key="1">
    <source>
        <dbReference type="SAM" id="MobiDB-lite"/>
    </source>
</evidence>
<name>A0ABV2RPS0_BRAJP</name>
<proteinExistence type="predicted"/>
<evidence type="ECO:0000313" key="2">
    <source>
        <dbReference type="EMBL" id="MET4718923.1"/>
    </source>
</evidence>
<dbReference type="EMBL" id="JBEPTQ010000002">
    <property type="protein sequence ID" value="MET4718923.1"/>
    <property type="molecule type" value="Genomic_DNA"/>
</dbReference>
<gene>
    <name evidence="2" type="ORF">ABIF63_003029</name>
</gene>
<dbReference type="Proteomes" id="UP001549291">
    <property type="component" value="Unassembled WGS sequence"/>
</dbReference>
<keyword evidence="3" id="KW-1185">Reference proteome</keyword>
<evidence type="ECO:0000313" key="3">
    <source>
        <dbReference type="Proteomes" id="UP001549291"/>
    </source>
</evidence>
<feature type="region of interest" description="Disordered" evidence="1">
    <location>
        <begin position="1"/>
        <end position="22"/>
    </location>
</feature>
<protein>
    <recommendedName>
        <fullName evidence="4">HTH luxR-type domain-containing protein</fullName>
    </recommendedName>
</protein>
<evidence type="ECO:0008006" key="4">
    <source>
        <dbReference type="Google" id="ProtNLM"/>
    </source>
</evidence>
<reference evidence="2 3" key="1">
    <citation type="submission" date="2024-06" db="EMBL/GenBank/DDBJ databases">
        <title>Genomic Encyclopedia of Type Strains, Phase V (KMG-V): Genome sequencing to study the core and pangenomes of soil and plant-associated prokaryotes.</title>
        <authorList>
            <person name="Whitman W."/>
        </authorList>
    </citation>
    <scope>NUCLEOTIDE SEQUENCE [LARGE SCALE GENOMIC DNA]</scope>
    <source>
        <strain evidence="2 3">USDA 160</strain>
    </source>
</reference>
<dbReference type="RefSeq" id="WP_038934635.1">
    <property type="nucleotide sequence ID" value="NZ_CP066351.1"/>
</dbReference>